<dbReference type="EnsemblPlants" id="PGSC0003DMT400097119">
    <property type="protein sequence ID" value="PGSC0003DMT400097119"/>
    <property type="gene ID" value="PGSC0003DMG400046690"/>
</dbReference>
<reference evidence="3" key="2">
    <citation type="submission" date="2015-06" db="UniProtKB">
        <authorList>
            <consortium name="EnsemblPlants"/>
        </authorList>
    </citation>
    <scope>IDENTIFICATION</scope>
    <source>
        <strain evidence="3">DM1-3 516 R44</strain>
    </source>
</reference>
<dbReference type="HOGENOM" id="CLU_029307_12_0_1"/>
<evidence type="ECO:0000313" key="3">
    <source>
        <dbReference type="EnsemblPlants" id="PGSC0003DMT400097119"/>
    </source>
</evidence>
<dbReference type="AlphaFoldDB" id="M1DZY7"/>
<dbReference type="GO" id="GO:0009579">
    <property type="term" value="C:thylakoid"/>
    <property type="evidence" value="ECO:0000318"/>
    <property type="project" value="GO_Central"/>
</dbReference>
<dbReference type="Proteomes" id="UP000011115">
    <property type="component" value="Unassembled WGS sequence"/>
</dbReference>
<protein>
    <submittedName>
        <fullName evidence="3">Polyprotein protein</fullName>
    </submittedName>
</protein>
<reference evidence="4" key="1">
    <citation type="journal article" date="2011" name="Nature">
        <title>Genome sequence and analysis of the tuber crop potato.</title>
        <authorList>
            <consortium name="The Potato Genome Sequencing Consortium"/>
        </authorList>
    </citation>
    <scope>NUCLEOTIDE SEQUENCE [LARGE SCALE GENOMIC DNA]</scope>
    <source>
        <strain evidence="4">cv. DM1-3 516 R44</strain>
    </source>
</reference>
<dbReference type="GO" id="GO:0009523">
    <property type="term" value="C:photosystem II"/>
    <property type="evidence" value="ECO:0000318"/>
    <property type="project" value="GO_Central"/>
</dbReference>
<dbReference type="InterPro" id="IPR046796">
    <property type="entry name" value="Transposase_32_dom"/>
</dbReference>
<dbReference type="Pfam" id="PF20167">
    <property type="entry name" value="Transposase_32"/>
    <property type="match status" value="1"/>
</dbReference>
<dbReference type="PANTHER" id="PTHR33180:SF31">
    <property type="entry name" value="POLYPROTEIN PROTEIN"/>
    <property type="match status" value="1"/>
</dbReference>
<evidence type="ECO:0000259" key="2">
    <source>
        <dbReference type="Pfam" id="PF20167"/>
    </source>
</evidence>
<dbReference type="Gramene" id="PGSC0003DMT400097119">
    <property type="protein sequence ID" value="PGSC0003DMT400097119"/>
    <property type="gene ID" value="PGSC0003DMG400046690"/>
</dbReference>
<feature type="region of interest" description="Disordered" evidence="1">
    <location>
        <begin position="142"/>
        <end position="184"/>
    </location>
</feature>
<dbReference type="PaxDb" id="4113-PGSC0003DMT400097119"/>
<evidence type="ECO:0000256" key="1">
    <source>
        <dbReference type="SAM" id="MobiDB-lite"/>
    </source>
</evidence>
<organism evidence="3 4">
    <name type="scientific">Solanum tuberosum</name>
    <name type="common">Potato</name>
    <dbReference type="NCBI Taxonomy" id="4113"/>
    <lineage>
        <taxon>Eukaryota</taxon>
        <taxon>Viridiplantae</taxon>
        <taxon>Streptophyta</taxon>
        <taxon>Embryophyta</taxon>
        <taxon>Tracheophyta</taxon>
        <taxon>Spermatophyta</taxon>
        <taxon>Magnoliopsida</taxon>
        <taxon>eudicotyledons</taxon>
        <taxon>Gunneridae</taxon>
        <taxon>Pentapetalae</taxon>
        <taxon>asterids</taxon>
        <taxon>lamiids</taxon>
        <taxon>Solanales</taxon>
        <taxon>Solanaceae</taxon>
        <taxon>Solanoideae</taxon>
        <taxon>Solaneae</taxon>
        <taxon>Solanum</taxon>
    </lineage>
</organism>
<name>M1DZY7_SOLTU</name>
<dbReference type="PANTHER" id="PTHR33180">
    <property type="entry name" value="PHOTOSYSTEM II CP43 REACTION CENTER PROTEIN"/>
    <property type="match status" value="1"/>
</dbReference>
<proteinExistence type="predicted"/>
<keyword evidence="4" id="KW-1185">Reference proteome</keyword>
<dbReference type="InParanoid" id="M1DZY7"/>
<accession>M1DZY7</accession>
<evidence type="ECO:0000313" key="4">
    <source>
        <dbReference type="Proteomes" id="UP000011115"/>
    </source>
</evidence>
<sequence>MSLEDMKEWLAPLISYGTPKWLEAGAVIEKKDLNVAARYLFGFITSTVMPSQNESIFRQAKVACLGCLINGTKPNLGRIIASEILIRARQRQTSLPFPVLIIELCRRARVPRDAKKGVEVTPTSSTDIWRIEAEYLKDQAEKKQKEATTTKSIPAEAFLPTPVPGPSGTSNSTNTLTDTSGSSVAALPHRPTAFVASRVPITQASLIRMGQIAQSADRRAANLETSILGMIQTTLTNVVTPMRATVNALKARIAMCERDQGDTDEVTALKAAITALRTDVDQLNATDMSMVFGMVEILDVP</sequence>
<feature type="domain" description="Putative plant transposon protein" evidence="2">
    <location>
        <begin position="7"/>
        <end position="111"/>
    </location>
</feature>
<feature type="compositionally biased region" description="Low complexity" evidence="1">
    <location>
        <begin position="167"/>
        <end position="183"/>
    </location>
</feature>